<keyword evidence="2" id="KW-1185">Reference proteome</keyword>
<protein>
    <submittedName>
        <fullName evidence="1">Uncharacterized protein</fullName>
    </submittedName>
</protein>
<comment type="caution">
    <text evidence="1">The sequence shown here is derived from an EMBL/GenBank/DDBJ whole genome shotgun (WGS) entry which is preliminary data.</text>
</comment>
<accession>A0ACC0AMX3</accession>
<evidence type="ECO:0000313" key="1">
    <source>
        <dbReference type="EMBL" id="KAI5660773.1"/>
    </source>
</evidence>
<reference evidence="2" key="1">
    <citation type="journal article" date="2023" name="Nat. Plants">
        <title>Single-cell RNA sequencing provides a high-resolution roadmap for understanding the multicellular compartmentation of specialized metabolism.</title>
        <authorList>
            <person name="Sun S."/>
            <person name="Shen X."/>
            <person name="Li Y."/>
            <person name="Li Y."/>
            <person name="Wang S."/>
            <person name="Li R."/>
            <person name="Zhang H."/>
            <person name="Shen G."/>
            <person name="Guo B."/>
            <person name="Wei J."/>
            <person name="Xu J."/>
            <person name="St-Pierre B."/>
            <person name="Chen S."/>
            <person name="Sun C."/>
        </authorList>
    </citation>
    <scope>NUCLEOTIDE SEQUENCE [LARGE SCALE GENOMIC DNA]</scope>
</reference>
<dbReference type="EMBL" id="CM044705">
    <property type="protein sequence ID" value="KAI5660773.1"/>
    <property type="molecule type" value="Genomic_DNA"/>
</dbReference>
<dbReference type="Proteomes" id="UP001060085">
    <property type="component" value="Linkage Group LG05"/>
</dbReference>
<name>A0ACC0AMX3_CATRO</name>
<sequence>MRTIHFFCIPPFKVLALPTMNMEKIEDMNTRQIAFAKRRKNLFKQARELSKRSGFEIGIVVVSPTERVYSFGTPSIESVIERYETTQRLNQLEQTTQINDLNLEEPKTLLKSQEKPMQSINNEIQKRVSEEGDTSLVEASNSLENNGGEAN</sequence>
<proteinExistence type="predicted"/>
<gene>
    <name evidence="1" type="ORF">M9H77_20096</name>
</gene>
<organism evidence="1 2">
    <name type="scientific">Catharanthus roseus</name>
    <name type="common">Madagascar periwinkle</name>
    <name type="synonym">Vinca rosea</name>
    <dbReference type="NCBI Taxonomy" id="4058"/>
    <lineage>
        <taxon>Eukaryota</taxon>
        <taxon>Viridiplantae</taxon>
        <taxon>Streptophyta</taxon>
        <taxon>Embryophyta</taxon>
        <taxon>Tracheophyta</taxon>
        <taxon>Spermatophyta</taxon>
        <taxon>Magnoliopsida</taxon>
        <taxon>eudicotyledons</taxon>
        <taxon>Gunneridae</taxon>
        <taxon>Pentapetalae</taxon>
        <taxon>asterids</taxon>
        <taxon>lamiids</taxon>
        <taxon>Gentianales</taxon>
        <taxon>Apocynaceae</taxon>
        <taxon>Rauvolfioideae</taxon>
        <taxon>Vinceae</taxon>
        <taxon>Catharanthinae</taxon>
        <taxon>Catharanthus</taxon>
    </lineage>
</organism>
<evidence type="ECO:0000313" key="2">
    <source>
        <dbReference type="Proteomes" id="UP001060085"/>
    </source>
</evidence>